<organism evidence="1">
    <name type="scientific">Rhizobium leguminosarum</name>
    <dbReference type="NCBI Taxonomy" id="384"/>
    <lineage>
        <taxon>Bacteria</taxon>
        <taxon>Pseudomonadati</taxon>
        <taxon>Pseudomonadota</taxon>
        <taxon>Alphaproteobacteria</taxon>
        <taxon>Hyphomicrobiales</taxon>
        <taxon>Rhizobiaceae</taxon>
        <taxon>Rhizobium/Agrobacterium group</taxon>
        <taxon>Rhizobium</taxon>
    </lineage>
</organism>
<comment type="caution">
    <text evidence="1">The sequence shown here is derived from an EMBL/GenBank/DDBJ whole genome shotgun (WGS) entry which is preliminary data.</text>
</comment>
<dbReference type="AlphaFoldDB" id="A0A154IRP7"/>
<accession>A0A154IRP7</accession>
<dbReference type="EMBL" id="LVYU01000006">
    <property type="protein sequence ID" value="KZB03279.1"/>
    <property type="molecule type" value="Genomic_DNA"/>
</dbReference>
<gene>
    <name evidence="1" type="ORF">A4A59_35480</name>
</gene>
<name>A0A154IRP7_RHILE</name>
<evidence type="ECO:0000313" key="1">
    <source>
        <dbReference type="EMBL" id="KZB03279.1"/>
    </source>
</evidence>
<protein>
    <submittedName>
        <fullName evidence="1">Uncharacterized protein</fullName>
    </submittedName>
</protein>
<reference evidence="1" key="1">
    <citation type="submission" date="2016-03" db="EMBL/GenBank/DDBJ databases">
        <title>Microsymbionts genomes from the relict species Vavilovia formosa.</title>
        <authorList>
            <person name="Chirak E."/>
            <person name="Kimeklis A."/>
            <person name="Kopat V."/>
            <person name="Andronov E."/>
        </authorList>
    </citation>
    <scope>NUCLEOTIDE SEQUENCE [LARGE SCALE GENOMIC DNA]</scope>
    <source>
        <strain evidence="1">Vaf12</strain>
    </source>
</reference>
<sequence length="111" mass="12278">MSRTQEVLSSTDRTSVIRSPLATRSSCFLGGRNTAFPLKLFASEFTDTPDALGLLTNTFFGGLFKTLPKSGFPEYALALQLLFQKTERLLNVVVTYQNLHSKTPRIANAPH</sequence>
<proteinExistence type="predicted"/>